<dbReference type="Proteomes" id="UP000275069">
    <property type="component" value="Chromosome"/>
</dbReference>
<keyword evidence="6" id="KW-0963">Cytoplasm</keyword>
<comment type="subcellular location">
    <subcellularLocation>
        <location evidence="6">Cytoplasm</location>
    </subcellularLocation>
</comment>
<dbReference type="GO" id="GO:0005737">
    <property type="term" value="C:cytoplasm"/>
    <property type="evidence" value="ECO:0007669"/>
    <property type="project" value="UniProtKB-SubCell"/>
</dbReference>
<comment type="catalytic activity">
    <reaction evidence="6">
        <text>acetate + ATP = acetyl phosphate + ADP</text>
        <dbReference type="Rhea" id="RHEA:11352"/>
        <dbReference type="ChEBI" id="CHEBI:22191"/>
        <dbReference type="ChEBI" id="CHEBI:30089"/>
        <dbReference type="ChEBI" id="CHEBI:30616"/>
        <dbReference type="ChEBI" id="CHEBI:456216"/>
        <dbReference type="EC" id="2.7.2.1"/>
    </reaction>
</comment>
<comment type="pathway">
    <text evidence="6">Metabolic intermediate biosynthesis; acetyl-CoA biosynthesis; acetyl-CoA from acetate: step 1/2.</text>
</comment>
<dbReference type="EC" id="2.7.2.1" evidence="6"/>
<dbReference type="NCBIfam" id="TIGR00016">
    <property type="entry name" value="ackA"/>
    <property type="match status" value="1"/>
</dbReference>
<comment type="subunit">
    <text evidence="6">Homodimer.</text>
</comment>
<evidence type="ECO:0000256" key="4">
    <source>
        <dbReference type="ARBA" id="ARBA00022777"/>
    </source>
</evidence>
<dbReference type="Gene3D" id="3.30.420.40">
    <property type="match status" value="2"/>
</dbReference>
<dbReference type="GO" id="GO:0008776">
    <property type="term" value="F:acetate kinase activity"/>
    <property type="evidence" value="ECO:0007669"/>
    <property type="project" value="UniProtKB-UniRule"/>
</dbReference>
<feature type="binding site" evidence="6">
    <location>
        <position position="15"/>
    </location>
    <ligand>
        <name>ATP</name>
        <dbReference type="ChEBI" id="CHEBI:30616"/>
    </ligand>
</feature>
<evidence type="ECO:0000256" key="5">
    <source>
        <dbReference type="ARBA" id="ARBA00022840"/>
    </source>
</evidence>
<keyword evidence="6" id="KW-0460">Magnesium</keyword>
<evidence type="ECO:0000256" key="2">
    <source>
        <dbReference type="ARBA" id="ARBA00022679"/>
    </source>
</evidence>
<evidence type="ECO:0000313" key="8">
    <source>
        <dbReference type="EMBL" id="AYG04150.1"/>
    </source>
</evidence>
<dbReference type="GO" id="GO:0006085">
    <property type="term" value="P:acetyl-CoA biosynthetic process"/>
    <property type="evidence" value="ECO:0007669"/>
    <property type="project" value="UniProtKB-UniRule"/>
</dbReference>
<feature type="active site" description="Proton donor/acceptor" evidence="6">
    <location>
        <position position="147"/>
    </location>
</feature>
<comment type="cofactor">
    <cofactor evidence="6">
        <name>Mg(2+)</name>
        <dbReference type="ChEBI" id="CHEBI:18420"/>
    </cofactor>
    <cofactor evidence="6">
        <name>Mn(2+)</name>
        <dbReference type="ChEBI" id="CHEBI:29035"/>
    </cofactor>
    <text evidence="6">Mg(2+). Can also accept Mn(2+).</text>
</comment>
<dbReference type="KEGG" id="gry:D7I44_11840"/>
<gene>
    <name evidence="6" type="primary">ackA</name>
    <name evidence="8" type="ORF">D7I44_11840</name>
</gene>
<keyword evidence="5 6" id="KW-0067">ATP-binding</keyword>
<feature type="binding site" evidence="6">
    <location>
        <begin position="329"/>
        <end position="333"/>
    </location>
    <ligand>
        <name>ATP</name>
        <dbReference type="ChEBI" id="CHEBI:30616"/>
    </ligand>
</feature>
<dbReference type="PROSITE" id="PS01076">
    <property type="entry name" value="ACETATE_KINASE_2"/>
    <property type="match status" value="1"/>
</dbReference>
<dbReference type="PANTHER" id="PTHR21060:SF15">
    <property type="entry name" value="ACETATE KINASE-RELATED"/>
    <property type="match status" value="1"/>
</dbReference>
<protein>
    <recommendedName>
        <fullName evidence="6">Acetate kinase</fullName>
        <ecNumber evidence="6">2.7.2.1</ecNumber>
    </recommendedName>
    <alternativeName>
        <fullName evidence="6">Acetokinase</fullName>
    </alternativeName>
</protein>
<dbReference type="RefSeq" id="WP_120789680.1">
    <property type="nucleotide sequence ID" value="NZ_CP032624.1"/>
</dbReference>
<name>A0A387BSW0_9MICO</name>
<dbReference type="AlphaFoldDB" id="A0A387BSW0"/>
<feature type="binding site" evidence="6">
    <location>
        <begin position="281"/>
        <end position="283"/>
    </location>
    <ligand>
        <name>ATP</name>
        <dbReference type="ChEBI" id="CHEBI:30616"/>
    </ligand>
</feature>
<accession>A0A387BSW0</accession>
<comment type="similarity">
    <text evidence="1 6 7">Belongs to the acetokinase family.</text>
</comment>
<keyword evidence="9" id="KW-1185">Reference proteome</keyword>
<dbReference type="GO" id="GO:0000287">
    <property type="term" value="F:magnesium ion binding"/>
    <property type="evidence" value="ECO:0007669"/>
    <property type="project" value="UniProtKB-UniRule"/>
</dbReference>
<dbReference type="InterPro" id="IPR043129">
    <property type="entry name" value="ATPase_NBD"/>
</dbReference>
<dbReference type="EMBL" id="CP032624">
    <property type="protein sequence ID" value="AYG04150.1"/>
    <property type="molecule type" value="Genomic_DNA"/>
</dbReference>
<keyword evidence="6" id="KW-0479">Metal-binding</keyword>
<feature type="binding site" evidence="6">
    <location>
        <position position="8"/>
    </location>
    <ligand>
        <name>Mg(2+)</name>
        <dbReference type="ChEBI" id="CHEBI:18420"/>
    </ligand>
</feature>
<feature type="site" description="Transition state stabilizer" evidence="6">
    <location>
        <position position="240"/>
    </location>
</feature>
<dbReference type="InterPro" id="IPR000890">
    <property type="entry name" value="Aliphatic_acid_kin_short-chain"/>
</dbReference>
<keyword evidence="3 6" id="KW-0547">Nucleotide-binding</keyword>
<dbReference type="UniPathway" id="UPA00340">
    <property type="reaction ID" value="UER00458"/>
</dbReference>
<keyword evidence="2 6" id="KW-0808">Transferase</keyword>
<dbReference type="InterPro" id="IPR004372">
    <property type="entry name" value="Ac/propionate_kinase"/>
</dbReference>
<dbReference type="GO" id="GO:0006083">
    <property type="term" value="P:acetate metabolic process"/>
    <property type="evidence" value="ECO:0007669"/>
    <property type="project" value="TreeGrafter"/>
</dbReference>
<dbReference type="PANTHER" id="PTHR21060">
    <property type="entry name" value="ACETATE KINASE"/>
    <property type="match status" value="1"/>
</dbReference>
<evidence type="ECO:0000313" key="9">
    <source>
        <dbReference type="Proteomes" id="UP000275069"/>
    </source>
</evidence>
<dbReference type="PRINTS" id="PR00471">
    <property type="entry name" value="ACETATEKNASE"/>
</dbReference>
<evidence type="ECO:0000256" key="1">
    <source>
        <dbReference type="ARBA" id="ARBA00008748"/>
    </source>
</evidence>
<dbReference type="HAMAP" id="MF_00020">
    <property type="entry name" value="Acetate_kinase"/>
    <property type="match status" value="1"/>
</dbReference>
<dbReference type="PROSITE" id="PS01075">
    <property type="entry name" value="ACETATE_KINASE_1"/>
    <property type="match status" value="1"/>
</dbReference>
<feature type="binding site" evidence="6">
    <location>
        <position position="383"/>
    </location>
    <ligand>
        <name>Mg(2+)</name>
        <dbReference type="ChEBI" id="CHEBI:18420"/>
    </ligand>
</feature>
<dbReference type="PIRSF" id="PIRSF000722">
    <property type="entry name" value="Acetate_prop_kin"/>
    <property type="match status" value="1"/>
</dbReference>
<comment type="function">
    <text evidence="6">Catalyzes the formation of acetyl phosphate from acetate and ATP. Can also catalyze the reverse reaction.</text>
</comment>
<evidence type="ECO:0000256" key="7">
    <source>
        <dbReference type="RuleBase" id="RU003835"/>
    </source>
</evidence>
<proteinExistence type="inferred from homology"/>
<organism evidence="8 9">
    <name type="scientific">Gryllotalpicola protaetiae</name>
    <dbReference type="NCBI Taxonomy" id="2419771"/>
    <lineage>
        <taxon>Bacteria</taxon>
        <taxon>Bacillati</taxon>
        <taxon>Actinomycetota</taxon>
        <taxon>Actinomycetes</taxon>
        <taxon>Micrococcales</taxon>
        <taxon>Microbacteriaceae</taxon>
        <taxon>Gryllotalpicola</taxon>
    </lineage>
</organism>
<dbReference type="Pfam" id="PF00871">
    <property type="entry name" value="Acetate_kinase"/>
    <property type="match status" value="1"/>
</dbReference>
<sequence length="397" mass="43100">MPSILVINSGSSSLKYQLIDMESEETLASGLIERIGEPSGGRTTHKTGGQKFERDVEVPDHAAACAVMRDDFDEHGPRLGDHELIAVGHRVVHGGSRFFEPTLIDDLVKINIEDLSELAPLHNPGAVQGISAAQQAFAGLPQVAVFDTAFHQTMQPEAYTYAIDQELATKWRIRRYGFHGTSHRYVSRAAADFVGRPVEELKQIVLHLGNGASACAIDGGRSIDTSMGLTPLAGLVMGTRSGDVDPSVLLHLGRRAHMSWQEIDDLLNKRSGLLGLSGHSDSRDVHDLAEAGDERAALAAHVFRRRVKHYVGAYAALLGGLDVISFTAGIGENNIEVRSESLSGLEFMGIEVDDDRNHAPSREAREISSDSSRVKVLVVPTNEELEIARQTLEVISH</sequence>
<dbReference type="CDD" id="cd24010">
    <property type="entry name" value="ASKHA_NBD_AcK_PK"/>
    <property type="match status" value="1"/>
</dbReference>
<keyword evidence="4 6" id="KW-0418">Kinase</keyword>
<reference evidence="8 9" key="1">
    <citation type="submission" date="2018-09" db="EMBL/GenBank/DDBJ databases">
        <title>Genome sequencing of strain 2DFW10M-5.</title>
        <authorList>
            <person name="Heo J."/>
            <person name="Kim S.-J."/>
            <person name="Kwon S.-W."/>
        </authorList>
    </citation>
    <scope>NUCLEOTIDE SEQUENCE [LARGE SCALE GENOMIC DNA]</scope>
    <source>
        <strain evidence="8 9">2DFW10M-5</strain>
    </source>
</reference>
<dbReference type="InterPro" id="IPR023865">
    <property type="entry name" value="Aliphatic_acid_kinase_CS"/>
</dbReference>
<evidence type="ECO:0000256" key="6">
    <source>
        <dbReference type="HAMAP-Rule" id="MF_00020"/>
    </source>
</evidence>
<dbReference type="OrthoDB" id="9802453at2"/>
<feature type="site" description="Transition state stabilizer" evidence="6">
    <location>
        <position position="179"/>
    </location>
</feature>
<feature type="binding site" evidence="6">
    <location>
        <begin position="207"/>
        <end position="211"/>
    </location>
    <ligand>
        <name>ATP</name>
        <dbReference type="ChEBI" id="CHEBI:30616"/>
    </ligand>
</feature>
<evidence type="ECO:0000256" key="3">
    <source>
        <dbReference type="ARBA" id="ARBA00022741"/>
    </source>
</evidence>
<dbReference type="GO" id="GO:0005524">
    <property type="term" value="F:ATP binding"/>
    <property type="evidence" value="ECO:0007669"/>
    <property type="project" value="UniProtKB-KW"/>
</dbReference>
<feature type="binding site" evidence="6">
    <location>
        <position position="90"/>
    </location>
    <ligand>
        <name>substrate</name>
    </ligand>
</feature>
<dbReference type="SUPFAM" id="SSF53067">
    <property type="entry name" value="Actin-like ATPase domain"/>
    <property type="match status" value="2"/>
</dbReference>